<evidence type="ECO:0000256" key="1">
    <source>
        <dbReference type="ARBA" id="ARBA00004370"/>
    </source>
</evidence>
<dbReference type="OrthoDB" id="9792218at2"/>
<dbReference type="RefSeq" id="WP_131339835.1">
    <property type="nucleotide sequence ID" value="NZ_SJJZ01000002.1"/>
</dbReference>
<dbReference type="InterPro" id="IPR006685">
    <property type="entry name" value="MscS_channel_2nd"/>
</dbReference>
<comment type="caution">
    <text evidence="8">The sequence shown here is derived from an EMBL/GenBank/DDBJ whole genome shotgun (WGS) entry which is preliminary data.</text>
</comment>
<feature type="region of interest" description="Disordered" evidence="5">
    <location>
        <begin position="352"/>
        <end position="378"/>
    </location>
</feature>
<dbReference type="Proteomes" id="UP000292346">
    <property type="component" value="Unassembled WGS sequence"/>
</dbReference>
<keyword evidence="4 6" id="KW-0472">Membrane</keyword>
<comment type="subcellular location">
    <subcellularLocation>
        <location evidence="1">Membrane</location>
    </subcellularLocation>
</comment>
<protein>
    <submittedName>
        <fullName evidence="8">Mechanosensitive ion channel</fullName>
    </submittedName>
</protein>
<feature type="domain" description="Mechanosensitive ion channel MscS" evidence="7">
    <location>
        <begin position="178"/>
        <end position="244"/>
    </location>
</feature>
<dbReference type="SUPFAM" id="SSF50182">
    <property type="entry name" value="Sm-like ribonucleoproteins"/>
    <property type="match status" value="1"/>
</dbReference>
<name>A0A4R0HCY1_9ACTN</name>
<sequence length="378" mass="41916">MDRGFGQPALTLIIAVAVAWLTAFATERFVRRRIRRSEATVWLSLEQRCRRTFRITLIVAAILLALPYAGPGGTLVPVGRHVLVLVLIAAVLRLLIQLSGVFEDVTVARFDIGISDNRRARKIRTQVVLIRRMTIAILVVVAAATAVMTIPSARSVGASFLVSAGVLSVVVGVAAQTTLGNLLAGLQILLTDPIRIDDVVVVNDEWGRIDEITLTYVVVRAWDNRRLILPISWFTTNVFQNWTRQEARVVGSIVLHVDFSVPVEELRAEMYRLVQESPLWDGLDWVLQVVDTTPSTMVVRGLVSSADAPSNWDLRCEVREKLLRFVQERHPGALPKVRADVVESAVPIRFPSTDGRVTPAATSERRPARNWDRSDGAN</sequence>
<dbReference type="PANTHER" id="PTHR30566:SF25">
    <property type="entry name" value="INNER MEMBRANE PROTEIN"/>
    <property type="match status" value="1"/>
</dbReference>
<proteinExistence type="predicted"/>
<dbReference type="InterPro" id="IPR023408">
    <property type="entry name" value="MscS_beta-dom_sf"/>
</dbReference>
<feature type="compositionally biased region" description="Basic and acidic residues" evidence="5">
    <location>
        <begin position="363"/>
        <end position="378"/>
    </location>
</feature>
<dbReference type="AlphaFoldDB" id="A0A4R0HCY1"/>
<evidence type="ECO:0000256" key="6">
    <source>
        <dbReference type="SAM" id="Phobius"/>
    </source>
</evidence>
<gene>
    <name evidence="8" type="ORF">E0H45_21290</name>
</gene>
<evidence type="ECO:0000313" key="9">
    <source>
        <dbReference type="Proteomes" id="UP000292346"/>
    </source>
</evidence>
<dbReference type="PANTHER" id="PTHR30566">
    <property type="entry name" value="YNAI-RELATED MECHANOSENSITIVE ION CHANNEL"/>
    <property type="match status" value="1"/>
</dbReference>
<dbReference type="EMBL" id="SJJZ01000002">
    <property type="protein sequence ID" value="TCC08421.1"/>
    <property type="molecule type" value="Genomic_DNA"/>
</dbReference>
<feature type="transmembrane region" description="Helical" evidence="6">
    <location>
        <begin position="12"/>
        <end position="30"/>
    </location>
</feature>
<organism evidence="8 9">
    <name type="scientific">Kribbella soli</name>
    <dbReference type="NCBI Taxonomy" id="1124743"/>
    <lineage>
        <taxon>Bacteria</taxon>
        <taxon>Bacillati</taxon>
        <taxon>Actinomycetota</taxon>
        <taxon>Actinomycetes</taxon>
        <taxon>Propionibacteriales</taxon>
        <taxon>Kribbellaceae</taxon>
        <taxon>Kribbella</taxon>
    </lineage>
</organism>
<evidence type="ECO:0000256" key="2">
    <source>
        <dbReference type="ARBA" id="ARBA00022692"/>
    </source>
</evidence>
<dbReference type="GO" id="GO:0016020">
    <property type="term" value="C:membrane"/>
    <property type="evidence" value="ECO:0007669"/>
    <property type="project" value="UniProtKB-SubCell"/>
</dbReference>
<feature type="transmembrane region" description="Helical" evidence="6">
    <location>
        <begin position="51"/>
        <end position="70"/>
    </location>
</feature>
<dbReference type="Gene3D" id="2.30.30.60">
    <property type="match status" value="1"/>
</dbReference>
<keyword evidence="9" id="KW-1185">Reference proteome</keyword>
<evidence type="ECO:0000256" key="3">
    <source>
        <dbReference type="ARBA" id="ARBA00022989"/>
    </source>
</evidence>
<evidence type="ECO:0000256" key="5">
    <source>
        <dbReference type="SAM" id="MobiDB-lite"/>
    </source>
</evidence>
<evidence type="ECO:0000259" key="7">
    <source>
        <dbReference type="Pfam" id="PF00924"/>
    </source>
</evidence>
<keyword evidence="2 6" id="KW-0812">Transmembrane</keyword>
<reference evidence="8 9" key="1">
    <citation type="submission" date="2019-02" db="EMBL/GenBank/DDBJ databases">
        <title>Kribbella capetownensis sp. nov. and Kribbella speibonae sp. nov., isolated from soil.</title>
        <authorList>
            <person name="Curtis S.M."/>
            <person name="Norton I."/>
            <person name="Everest G.J."/>
            <person name="Meyers P.R."/>
        </authorList>
    </citation>
    <scope>NUCLEOTIDE SEQUENCE [LARGE SCALE GENOMIC DNA]</scope>
    <source>
        <strain evidence="8 9">KCTC 29219</strain>
    </source>
</reference>
<feature type="transmembrane region" description="Helical" evidence="6">
    <location>
        <begin position="82"/>
        <end position="108"/>
    </location>
</feature>
<feature type="transmembrane region" description="Helical" evidence="6">
    <location>
        <begin position="156"/>
        <end position="175"/>
    </location>
</feature>
<accession>A0A4R0HCY1</accession>
<feature type="transmembrane region" description="Helical" evidence="6">
    <location>
        <begin position="129"/>
        <end position="150"/>
    </location>
</feature>
<evidence type="ECO:0000256" key="4">
    <source>
        <dbReference type="ARBA" id="ARBA00023136"/>
    </source>
</evidence>
<dbReference type="InterPro" id="IPR010920">
    <property type="entry name" value="LSM_dom_sf"/>
</dbReference>
<keyword evidence="3 6" id="KW-1133">Transmembrane helix</keyword>
<dbReference type="GO" id="GO:0055085">
    <property type="term" value="P:transmembrane transport"/>
    <property type="evidence" value="ECO:0007669"/>
    <property type="project" value="InterPro"/>
</dbReference>
<dbReference type="Gene3D" id="1.10.287.1260">
    <property type="match status" value="1"/>
</dbReference>
<dbReference type="Pfam" id="PF00924">
    <property type="entry name" value="MS_channel_2nd"/>
    <property type="match status" value="1"/>
</dbReference>
<evidence type="ECO:0000313" key="8">
    <source>
        <dbReference type="EMBL" id="TCC08421.1"/>
    </source>
</evidence>